<reference evidence="1 2" key="1">
    <citation type="journal article" date="2022" name="DNA Res.">
        <title>Chromosomal-level genome assembly of the orchid tree Bauhinia variegata (Leguminosae; Cercidoideae) supports the allotetraploid origin hypothesis of Bauhinia.</title>
        <authorList>
            <person name="Zhong Y."/>
            <person name="Chen Y."/>
            <person name="Zheng D."/>
            <person name="Pang J."/>
            <person name="Liu Y."/>
            <person name="Luo S."/>
            <person name="Meng S."/>
            <person name="Qian L."/>
            <person name="Wei D."/>
            <person name="Dai S."/>
            <person name="Zhou R."/>
        </authorList>
    </citation>
    <scope>NUCLEOTIDE SEQUENCE [LARGE SCALE GENOMIC DNA]</scope>
    <source>
        <strain evidence="1">BV-YZ2020</strain>
    </source>
</reference>
<dbReference type="EMBL" id="CM039432">
    <property type="protein sequence ID" value="KAI4333242.1"/>
    <property type="molecule type" value="Genomic_DNA"/>
</dbReference>
<proteinExistence type="predicted"/>
<comment type="caution">
    <text evidence="1">The sequence shown here is derived from an EMBL/GenBank/DDBJ whole genome shotgun (WGS) entry which is preliminary data.</text>
</comment>
<keyword evidence="2" id="KW-1185">Reference proteome</keyword>
<accession>A0ACB9NBE4</accession>
<gene>
    <name evidence="1" type="ORF">L6164_018076</name>
</gene>
<evidence type="ECO:0000313" key="1">
    <source>
        <dbReference type="EMBL" id="KAI4333242.1"/>
    </source>
</evidence>
<organism evidence="1 2">
    <name type="scientific">Bauhinia variegata</name>
    <name type="common">Purple orchid tree</name>
    <name type="synonym">Phanera variegata</name>
    <dbReference type="NCBI Taxonomy" id="167791"/>
    <lineage>
        <taxon>Eukaryota</taxon>
        <taxon>Viridiplantae</taxon>
        <taxon>Streptophyta</taxon>
        <taxon>Embryophyta</taxon>
        <taxon>Tracheophyta</taxon>
        <taxon>Spermatophyta</taxon>
        <taxon>Magnoliopsida</taxon>
        <taxon>eudicotyledons</taxon>
        <taxon>Gunneridae</taxon>
        <taxon>Pentapetalae</taxon>
        <taxon>rosids</taxon>
        <taxon>fabids</taxon>
        <taxon>Fabales</taxon>
        <taxon>Fabaceae</taxon>
        <taxon>Cercidoideae</taxon>
        <taxon>Cercideae</taxon>
        <taxon>Bauhiniinae</taxon>
        <taxon>Bauhinia</taxon>
    </lineage>
</organism>
<dbReference type="Proteomes" id="UP000828941">
    <property type="component" value="Chromosome 7"/>
</dbReference>
<name>A0ACB9NBE4_BAUVA</name>
<protein>
    <submittedName>
        <fullName evidence="1">Uncharacterized protein</fullName>
    </submittedName>
</protein>
<evidence type="ECO:0000313" key="2">
    <source>
        <dbReference type="Proteomes" id="UP000828941"/>
    </source>
</evidence>
<sequence length="138" mass="15156">MGSGHVFLMMLLITVGGIEYRGSSQPFHQHPMIMLLFLTAACTHAMAFTLSQIDDRRSVIFKFLCHASGILANELLLLILVKPLHCIIINATLVLLALALYVFPQMGREVEANVENPDLEAAAHVEPTDEEGLVILCS</sequence>